<comment type="caution">
    <text evidence="2">The sequence shown here is derived from an EMBL/GenBank/DDBJ whole genome shotgun (WGS) entry which is preliminary data.</text>
</comment>
<gene>
    <name evidence="2" type="ORF">JR316_011844</name>
</gene>
<dbReference type="EMBL" id="JAFIQS010000015">
    <property type="protein sequence ID" value="KAG5163497.1"/>
    <property type="molecule type" value="Genomic_DNA"/>
</dbReference>
<proteinExistence type="predicted"/>
<protein>
    <submittedName>
        <fullName evidence="2">Uncharacterized protein</fullName>
    </submittedName>
</protein>
<evidence type="ECO:0000256" key="1">
    <source>
        <dbReference type="SAM" id="MobiDB-lite"/>
    </source>
</evidence>
<name>A0A8H7XMU2_PSICU</name>
<evidence type="ECO:0000313" key="2">
    <source>
        <dbReference type="EMBL" id="KAG5163497.1"/>
    </source>
</evidence>
<dbReference type="AlphaFoldDB" id="A0A8H7XMU2"/>
<reference evidence="2" key="1">
    <citation type="submission" date="2021-02" db="EMBL/GenBank/DDBJ databases">
        <title>Psilocybe cubensis genome.</title>
        <authorList>
            <person name="Mckernan K.J."/>
            <person name="Crawford S."/>
            <person name="Trippe A."/>
            <person name="Kane L.T."/>
            <person name="Mclaughlin S."/>
        </authorList>
    </citation>
    <scope>NUCLEOTIDE SEQUENCE [LARGE SCALE GENOMIC DNA]</scope>
    <source>
        <strain evidence="2">MGC-MH-2018</strain>
    </source>
</reference>
<organism evidence="2">
    <name type="scientific">Psilocybe cubensis</name>
    <name type="common">Psychedelic mushroom</name>
    <name type="synonym">Stropharia cubensis</name>
    <dbReference type="NCBI Taxonomy" id="181762"/>
    <lineage>
        <taxon>Eukaryota</taxon>
        <taxon>Fungi</taxon>
        <taxon>Dikarya</taxon>
        <taxon>Basidiomycota</taxon>
        <taxon>Agaricomycotina</taxon>
        <taxon>Agaricomycetes</taxon>
        <taxon>Agaricomycetidae</taxon>
        <taxon>Agaricales</taxon>
        <taxon>Agaricineae</taxon>
        <taxon>Strophariaceae</taxon>
        <taxon>Psilocybe</taxon>
    </lineage>
</organism>
<feature type="region of interest" description="Disordered" evidence="1">
    <location>
        <begin position="24"/>
        <end position="45"/>
    </location>
</feature>
<accession>A0A8H7XMU2</accession>
<sequence>MAKNTISKLFKCKPSKGDVVAEVKGTPPDVVSSAKNASKEKKKKGKARRVLLNILKKTVPCASGKSHDVGAIIDDDESFYDQKYKPEFTPTGECIFEARYPAPSKGTPIPAVAVSENGDRHGDIAQPRLHAPTAKIEGKKPIRPTPNIKEIKERLDKVAPPTMYGPDNVGAEYEHFHGRVLKPSYHTTSASLRSRGPTVINGMGHPEQVPGAAAPISAITLEHRKRQGQIVHPPVYVRDFQSAGVTKIRELVKPVADNHADAVEVGEVNTTRVNQKKRRHARFVLPEDDVSANKHVTVAQAEDSIVPAVEECVVVEGAELVIEETVIVQGAAVAKEPAAVDGLVTGEFAIVEEPVVVEVVIKDIKEERSSSCNDVDLSAAVDDVVAEVSTSCVVLDHADSLSVGTKFIIRAFGSIFLDANADCDIAPLEDDTYLLGVYSVDSNFKVDAFGSVPLLDDDIIEAFINCQYLTRVALDSPTTDSPVISEDGMEESSDNGLSPLVESAVSEYSSSPSTPVEVQETCPEAVSDDEMTKEFASSVPELEDSSPIADVSTCTPVDSRISVLSTAAQRRRFDDLHPPQSAPRSGLRPLSLPLYYNRPESYYYTMPEL</sequence>